<dbReference type="KEGG" id="bcai:K788_0008135"/>
<feature type="region of interest" description="Disordered" evidence="1">
    <location>
        <begin position="31"/>
        <end position="59"/>
    </location>
</feature>
<evidence type="ECO:0000256" key="1">
    <source>
        <dbReference type="SAM" id="MobiDB-lite"/>
    </source>
</evidence>
<accession>A0A0P0RG70</accession>
<dbReference type="PROSITE" id="PS51257">
    <property type="entry name" value="PROKAR_LIPOPROTEIN"/>
    <property type="match status" value="1"/>
</dbReference>
<sequence length="59" mass="6395">MATRRVLRVQLSHCHVAAACFEGCSKVFESQGTHATRPTTRTKAAHAAGRSRTQCAQDP</sequence>
<evidence type="ECO:0000313" key="2">
    <source>
        <dbReference type="EMBL" id="ALL67521.1"/>
    </source>
</evidence>
<reference evidence="2 3" key="1">
    <citation type="journal article" date="2014" name="Genome Announc.">
        <title>Draft Genome Sequence of the Haloacid-Degrading Burkholderia caribensis Strain MBA4.</title>
        <authorList>
            <person name="Pan Y."/>
            <person name="Kong K.F."/>
            <person name="Tsang J.S."/>
        </authorList>
    </citation>
    <scope>NUCLEOTIDE SEQUENCE [LARGE SCALE GENOMIC DNA]</scope>
    <source>
        <strain evidence="2 3">MBA4</strain>
    </source>
</reference>
<feature type="compositionally biased region" description="Polar residues" evidence="1">
    <location>
        <begin position="31"/>
        <end position="42"/>
    </location>
</feature>
<proteinExistence type="predicted"/>
<protein>
    <submittedName>
        <fullName evidence="2">Uncharacterized protein</fullName>
    </submittedName>
</protein>
<dbReference type="AlphaFoldDB" id="A0A0P0RG70"/>
<dbReference type="EMBL" id="CP012747">
    <property type="protein sequence ID" value="ALL67521.1"/>
    <property type="molecule type" value="Genomic_DNA"/>
</dbReference>
<gene>
    <name evidence="2" type="ORF">K788_0008135</name>
</gene>
<name>A0A0P0RG70_9BURK</name>
<dbReference type="Proteomes" id="UP000019146">
    <property type="component" value="Chromosome 2"/>
</dbReference>
<evidence type="ECO:0000313" key="3">
    <source>
        <dbReference type="Proteomes" id="UP000019146"/>
    </source>
</evidence>
<organism evidence="2 3">
    <name type="scientific">Paraburkholderia caribensis MBA4</name>
    <dbReference type="NCBI Taxonomy" id="1323664"/>
    <lineage>
        <taxon>Bacteria</taxon>
        <taxon>Pseudomonadati</taxon>
        <taxon>Pseudomonadota</taxon>
        <taxon>Betaproteobacteria</taxon>
        <taxon>Burkholderiales</taxon>
        <taxon>Burkholderiaceae</taxon>
        <taxon>Paraburkholderia</taxon>
    </lineage>
</organism>